<comment type="caution">
    <text evidence="1">The sequence shown here is derived from an EMBL/GenBank/DDBJ whole genome shotgun (WGS) entry which is preliminary data.</text>
</comment>
<dbReference type="PANTHER" id="PTHR43657:SF1">
    <property type="entry name" value="ALTERED INHERITANCE OF MITOCHONDRIA PROTEIN 24, MITOCHONDRIAL"/>
    <property type="match status" value="1"/>
</dbReference>
<dbReference type="OrthoDB" id="9779518at2"/>
<dbReference type="RefSeq" id="WP_100707258.1">
    <property type="nucleotide sequence ID" value="NZ_NPDL01000005.1"/>
</dbReference>
<dbReference type="NCBIfam" id="TIGR00266">
    <property type="entry name" value="TIGR00266 family protein"/>
    <property type="match status" value="1"/>
</dbReference>
<dbReference type="InterPro" id="IPR036983">
    <property type="entry name" value="AIM24_sf"/>
</dbReference>
<gene>
    <name evidence="1" type="ORF">CH357_13385</name>
</gene>
<dbReference type="Gene3D" id="3.60.160.10">
    <property type="entry name" value="Mitochondrial biogenesis AIM24"/>
    <property type="match status" value="1"/>
</dbReference>
<evidence type="ECO:0000313" key="2">
    <source>
        <dbReference type="Proteomes" id="UP000232196"/>
    </source>
</evidence>
<dbReference type="PANTHER" id="PTHR43657">
    <property type="entry name" value="TRYPTOPHAN RNA-BINDING ATTENUATOR PROTEIN-LIKE PROTEIN"/>
    <property type="match status" value="1"/>
</dbReference>
<organism evidence="1 2">
    <name type="scientific">Leptospira hartskeerlii</name>
    <dbReference type="NCBI Taxonomy" id="2023177"/>
    <lineage>
        <taxon>Bacteria</taxon>
        <taxon>Pseudomonadati</taxon>
        <taxon>Spirochaetota</taxon>
        <taxon>Spirochaetia</taxon>
        <taxon>Leptospirales</taxon>
        <taxon>Leptospiraceae</taxon>
        <taxon>Leptospira</taxon>
    </lineage>
</organism>
<proteinExistence type="predicted"/>
<reference evidence="1 2" key="1">
    <citation type="submission" date="2017-07" db="EMBL/GenBank/DDBJ databases">
        <title>Leptospira spp. isolated from tropical soils.</title>
        <authorList>
            <person name="Thibeaux R."/>
            <person name="Iraola G."/>
            <person name="Ferres I."/>
            <person name="Bierque E."/>
            <person name="Girault D."/>
            <person name="Soupe-Gilbert M.-E."/>
            <person name="Picardeau M."/>
            <person name="Goarant C."/>
        </authorList>
    </citation>
    <scope>NUCLEOTIDE SEQUENCE [LARGE SCALE GENOMIC DNA]</scope>
    <source>
        <strain evidence="1 2">MCA1-C-A1</strain>
    </source>
</reference>
<keyword evidence="2" id="KW-1185">Reference proteome</keyword>
<protein>
    <submittedName>
        <fullName evidence="1">TIGR00266 family protein</fullName>
    </submittedName>
</protein>
<dbReference type="InterPro" id="IPR016031">
    <property type="entry name" value="Trp_RNA-bd_attenuator-like_dom"/>
</dbReference>
<accession>A0A2M9XBY6</accession>
<dbReference type="Proteomes" id="UP000232196">
    <property type="component" value="Unassembled WGS sequence"/>
</dbReference>
<dbReference type="AlphaFoldDB" id="A0A2M9XBY6"/>
<name>A0A2M9XBY6_9LEPT</name>
<dbReference type="Pfam" id="PF01987">
    <property type="entry name" value="AIM24"/>
    <property type="match status" value="1"/>
</dbReference>
<evidence type="ECO:0000313" key="1">
    <source>
        <dbReference type="EMBL" id="PJZ25190.1"/>
    </source>
</evidence>
<dbReference type="SUPFAM" id="SSF51219">
    <property type="entry name" value="TRAP-like"/>
    <property type="match status" value="1"/>
</dbReference>
<dbReference type="InterPro" id="IPR002838">
    <property type="entry name" value="AIM24"/>
</dbReference>
<dbReference type="EMBL" id="NPDN01000006">
    <property type="protein sequence ID" value="PJZ25190.1"/>
    <property type="molecule type" value="Genomic_DNA"/>
</dbReference>
<sequence length="230" mass="24896">MKFEILAKPDFPILKLNMSSGESIRAESGAMVAMSPQVKMETKAQGGIFASAKRALFSGESFFQNTFTVENGNGELFLTSATQGDLEHRTLKNEELILSRGAYVAGGTELVIDSKWGGFKGFFAGEGLFFLKVSGTGDLFFSSFGAIHQVDVDGMYIVDTGHIVAFEPSLDYHIDKVGGLKSLFLSGEGLVAKFSGKGKLYLQTRNQNSFASWANSWRRVQRSTSVGGGD</sequence>